<organism evidence="1 2">
    <name type="scientific">Mucilaginibacter terrae</name>
    <dbReference type="NCBI Taxonomy" id="1955052"/>
    <lineage>
        <taxon>Bacteria</taxon>
        <taxon>Pseudomonadati</taxon>
        <taxon>Bacteroidota</taxon>
        <taxon>Sphingobacteriia</taxon>
        <taxon>Sphingobacteriales</taxon>
        <taxon>Sphingobacteriaceae</taxon>
        <taxon>Mucilaginibacter</taxon>
    </lineage>
</organism>
<evidence type="ECO:0008006" key="3">
    <source>
        <dbReference type="Google" id="ProtNLM"/>
    </source>
</evidence>
<gene>
    <name evidence="1" type="ORF">QE417_004237</name>
</gene>
<comment type="caution">
    <text evidence="1">The sequence shown here is derived from an EMBL/GenBank/DDBJ whole genome shotgun (WGS) entry which is preliminary data.</text>
</comment>
<dbReference type="EMBL" id="JAVLVU010000001">
    <property type="protein sequence ID" value="MDT3405165.1"/>
    <property type="molecule type" value="Genomic_DNA"/>
</dbReference>
<evidence type="ECO:0000313" key="1">
    <source>
        <dbReference type="EMBL" id="MDT3405165.1"/>
    </source>
</evidence>
<evidence type="ECO:0000313" key="2">
    <source>
        <dbReference type="Proteomes" id="UP001258315"/>
    </source>
</evidence>
<dbReference type="Proteomes" id="UP001258315">
    <property type="component" value="Unassembled WGS sequence"/>
</dbReference>
<reference evidence="2" key="1">
    <citation type="submission" date="2023-07" db="EMBL/GenBank/DDBJ databases">
        <title>Functional and genomic diversity of the sorghum phyllosphere microbiome.</title>
        <authorList>
            <person name="Shade A."/>
        </authorList>
    </citation>
    <scope>NUCLEOTIDE SEQUENCE [LARGE SCALE GENOMIC DNA]</scope>
    <source>
        <strain evidence="2">SORGH_AS_0422</strain>
    </source>
</reference>
<protein>
    <recommendedName>
        <fullName evidence="3">IS110 family transposase</fullName>
    </recommendedName>
</protein>
<accession>A0ABU3GZH2</accession>
<keyword evidence="2" id="KW-1185">Reference proteome</keyword>
<sequence length="101" mass="11595">MSSKLQKKKPNAAAKAFRMAAQGVQNSQNWMGHFFRRMKAKGGHKYAVVATARKIAIIYYKMVSERRSFDPLVYEDHLNRNQQAKIASLQKALDRLKQQVA</sequence>
<name>A0ABU3GZH2_9SPHI</name>
<proteinExistence type="predicted"/>